<organism evidence="1 2">
    <name type="scientific">Cellulomonas denverensis</name>
    <dbReference type="NCBI Taxonomy" id="264297"/>
    <lineage>
        <taxon>Bacteria</taxon>
        <taxon>Bacillati</taxon>
        <taxon>Actinomycetota</taxon>
        <taxon>Actinomycetes</taxon>
        <taxon>Micrococcales</taxon>
        <taxon>Cellulomonadaceae</taxon>
        <taxon>Cellulomonas</taxon>
    </lineage>
</organism>
<proteinExistence type="predicted"/>
<dbReference type="Gene3D" id="3.30.300.20">
    <property type="match status" value="1"/>
</dbReference>
<name>A0A7X6KTP8_9CELL</name>
<dbReference type="Pfam" id="PF02566">
    <property type="entry name" value="OsmC"/>
    <property type="match status" value="1"/>
</dbReference>
<dbReference type="InterPro" id="IPR036102">
    <property type="entry name" value="OsmC/Ohrsf"/>
</dbReference>
<dbReference type="InterPro" id="IPR015946">
    <property type="entry name" value="KH_dom-like_a/b"/>
</dbReference>
<dbReference type="EMBL" id="JAAXOX010000002">
    <property type="protein sequence ID" value="NKY22094.1"/>
    <property type="molecule type" value="Genomic_DNA"/>
</dbReference>
<comment type="caution">
    <text evidence="1">The sequence shown here is derived from an EMBL/GenBank/DDBJ whole genome shotgun (WGS) entry which is preliminary data.</text>
</comment>
<gene>
    <name evidence="1" type="ORF">HGA03_05375</name>
</gene>
<evidence type="ECO:0000313" key="1">
    <source>
        <dbReference type="EMBL" id="NKY22094.1"/>
    </source>
</evidence>
<dbReference type="SUPFAM" id="SSF82784">
    <property type="entry name" value="OsmC-like"/>
    <property type="match status" value="1"/>
</dbReference>
<reference evidence="1 2" key="1">
    <citation type="submission" date="2020-04" db="EMBL/GenBank/DDBJ databases">
        <title>MicrobeNet Type strains.</title>
        <authorList>
            <person name="Nicholson A.C."/>
        </authorList>
    </citation>
    <scope>NUCLEOTIDE SEQUENCE [LARGE SCALE GENOMIC DNA]</scope>
    <source>
        <strain evidence="1 2">ATCC BAA-788</strain>
    </source>
</reference>
<dbReference type="RefSeq" id="WP_168629203.1">
    <property type="nucleotide sequence ID" value="NZ_BONL01000015.1"/>
</dbReference>
<dbReference type="InterPro" id="IPR003718">
    <property type="entry name" value="OsmC/Ohr_fam"/>
</dbReference>
<dbReference type="InterPro" id="IPR052707">
    <property type="entry name" value="OsmC_Ohr_Peroxiredoxin"/>
</dbReference>
<dbReference type="AlphaFoldDB" id="A0A7X6KTP8"/>
<accession>A0A7X6KTP8</accession>
<dbReference type="PANTHER" id="PTHR42830">
    <property type="entry name" value="OSMOTICALLY INDUCIBLE FAMILY PROTEIN"/>
    <property type="match status" value="1"/>
</dbReference>
<dbReference type="PANTHER" id="PTHR42830:SF2">
    <property type="entry name" value="OSMC_OHR FAMILY PROTEIN"/>
    <property type="match status" value="1"/>
</dbReference>
<evidence type="ECO:0000313" key="2">
    <source>
        <dbReference type="Proteomes" id="UP000581206"/>
    </source>
</evidence>
<keyword evidence="2" id="KW-1185">Reference proteome</keyword>
<protein>
    <submittedName>
        <fullName evidence="1">OsmC family peroxiredoxin</fullName>
    </submittedName>
</protein>
<sequence length="164" mass="17616">MGLLHTYDVDLVWTGAGEHGTAGYTAYSRDHEVLVEGKPALLGSADAAFRGDPARHNPEDLLVASLAQCHMLWFLHLAGADGLVVVDYADRATGTMRVEAAGHGSFTEVVLRPRVRLRGDLTPGEELDHRLAGLHHRAHDHCFIARSVNFPVLAEPAPAVVTAG</sequence>
<dbReference type="Proteomes" id="UP000581206">
    <property type="component" value="Unassembled WGS sequence"/>
</dbReference>